<feature type="signal peptide" evidence="2">
    <location>
        <begin position="1"/>
        <end position="34"/>
    </location>
</feature>
<evidence type="ECO:0000313" key="4">
    <source>
        <dbReference type="Proteomes" id="UP000177610"/>
    </source>
</evidence>
<dbReference type="AlphaFoldDB" id="A0A1F5N8W7"/>
<evidence type="ECO:0008006" key="5">
    <source>
        <dbReference type="Google" id="ProtNLM"/>
    </source>
</evidence>
<keyword evidence="1" id="KW-0472">Membrane</keyword>
<protein>
    <recommendedName>
        <fullName evidence="5">Cohesin domain-containing protein</fullName>
    </recommendedName>
</protein>
<feature type="chain" id="PRO_5009520119" description="Cohesin domain-containing protein" evidence="2">
    <location>
        <begin position="35"/>
        <end position="390"/>
    </location>
</feature>
<keyword evidence="1" id="KW-0812">Transmembrane</keyword>
<dbReference type="EMBL" id="MFEH01000002">
    <property type="protein sequence ID" value="OGE74038.1"/>
    <property type="molecule type" value="Genomic_DNA"/>
</dbReference>
<proteinExistence type="predicted"/>
<reference evidence="3 4" key="1">
    <citation type="journal article" date="2016" name="Nat. Commun.">
        <title>Thousands of microbial genomes shed light on interconnected biogeochemical processes in an aquifer system.</title>
        <authorList>
            <person name="Anantharaman K."/>
            <person name="Brown C.T."/>
            <person name="Hug L.A."/>
            <person name="Sharon I."/>
            <person name="Castelle C.J."/>
            <person name="Probst A.J."/>
            <person name="Thomas B.C."/>
            <person name="Singh A."/>
            <person name="Wilkins M.J."/>
            <person name="Karaoz U."/>
            <person name="Brodie E.L."/>
            <person name="Williams K.H."/>
            <person name="Hubbard S.S."/>
            <person name="Banfield J.F."/>
        </authorList>
    </citation>
    <scope>NUCLEOTIDE SEQUENCE [LARGE SCALE GENOMIC DNA]</scope>
</reference>
<dbReference type="Proteomes" id="UP000177610">
    <property type="component" value="Unassembled WGS sequence"/>
</dbReference>
<feature type="transmembrane region" description="Helical" evidence="1">
    <location>
        <begin position="361"/>
        <end position="381"/>
    </location>
</feature>
<name>A0A1F5N8W7_9BACT</name>
<evidence type="ECO:0000313" key="3">
    <source>
        <dbReference type="EMBL" id="OGE74038.1"/>
    </source>
</evidence>
<evidence type="ECO:0000256" key="1">
    <source>
        <dbReference type="SAM" id="Phobius"/>
    </source>
</evidence>
<accession>A0A1F5N8W7</accession>
<organism evidence="3 4">
    <name type="scientific">Candidatus Doudnabacteria bacterium RIFCSPHIGHO2_01_FULL_41_86</name>
    <dbReference type="NCBI Taxonomy" id="1817821"/>
    <lineage>
        <taxon>Bacteria</taxon>
        <taxon>Candidatus Doudnaibacteriota</taxon>
    </lineage>
</organism>
<dbReference type="STRING" id="1817821.A2717_00700"/>
<comment type="caution">
    <text evidence="3">The sequence shown here is derived from an EMBL/GenBank/DDBJ whole genome shotgun (WGS) entry which is preliminary data.</text>
</comment>
<keyword evidence="1" id="KW-1133">Transmembrane helix</keyword>
<evidence type="ECO:0000256" key="2">
    <source>
        <dbReference type="SAM" id="SignalP"/>
    </source>
</evidence>
<gene>
    <name evidence="3" type="ORF">A2717_00700</name>
</gene>
<dbReference type="Gene3D" id="2.60.40.680">
    <property type="match status" value="1"/>
</dbReference>
<keyword evidence="2" id="KW-0732">Signal</keyword>
<sequence length="390" mass="43914">MRRNYKNLINNSKKFLLLVLSVICYLLSATTAQAITLYSGAANQNVFVDHTFLVEWYLDTQDQEVNTLSLKLNFSNENLEVIEATPGNSGLNLWIKTPTFSNEKGTIELIGGVTGGVNTKKLPIFRAVFKPIAEGEAKIVMDETSTLLLSDGVGTEEKLTFNQLKFEIHPADLAPIEIISPTHPNPDHWYKQNKVLIEFLPKPNTEYSYGFSSNLEVFPDDVQDAVEDVIYEDLPDGIYYFKLNSKTVGPVPWEEAAVFRVQIDTTPPQEFQPYLAADPSIFAGKPFISFNTRDNISGVDHYEVKFGGWGRWEKTADSVLQVPGFILGQTISIKVVDAAGNEQISTINLNELPNQGFFQKYILWVIIIMACILAVFGYLLYRFLRKKYAI</sequence>